<protein>
    <submittedName>
        <fullName evidence="1">Uncharacterized protein</fullName>
    </submittedName>
</protein>
<proteinExistence type="predicted"/>
<organism evidence="1 2">
    <name type="scientific">Xenopus laevis</name>
    <name type="common">African clawed frog</name>
    <dbReference type="NCBI Taxonomy" id="8355"/>
    <lineage>
        <taxon>Eukaryota</taxon>
        <taxon>Metazoa</taxon>
        <taxon>Chordata</taxon>
        <taxon>Craniata</taxon>
        <taxon>Vertebrata</taxon>
        <taxon>Euteleostomi</taxon>
        <taxon>Amphibia</taxon>
        <taxon>Batrachia</taxon>
        <taxon>Anura</taxon>
        <taxon>Pipoidea</taxon>
        <taxon>Pipidae</taxon>
        <taxon>Xenopodinae</taxon>
        <taxon>Xenopus</taxon>
        <taxon>Xenopus</taxon>
    </lineage>
</organism>
<dbReference type="AlphaFoldDB" id="A0A974C8Q9"/>
<feature type="non-terminal residue" evidence="1">
    <location>
        <position position="1"/>
    </location>
</feature>
<evidence type="ECO:0000313" key="2">
    <source>
        <dbReference type="Proteomes" id="UP000694892"/>
    </source>
</evidence>
<reference evidence="2" key="1">
    <citation type="journal article" date="2016" name="Nature">
        <title>Genome evolution in the allotetraploid frog Xenopus laevis.</title>
        <authorList>
            <person name="Session A.M."/>
            <person name="Uno Y."/>
            <person name="Kwon T."/>
            <person name="Chapman J.A."/>
            <person name="Toyoda A."/>
            <person name="Takahashi S."/>
            <person name="Fukui A."/>
            <person name="Hikosaka A."/>
            <person name="Suzuki A."/>
            <person name="Kondo M."/>
            <person name="van Heeringen S.J."/>
            <person name="Quigley I."/>
            <person name="Heinz S."/>
            <person name="Ogino H."/>
            <person name="Ochi H."/>
            <person name="Hellsten U."/>
            <person name="Lyons J.B."/>
            <person name="Simakov O."/>
            <person name="Putnam N."/>
            <person name="Stites J."/>
            <person name="Kuroki Y."/>
            <person name="Tanaka T."/>
            <person name="Michiue T."/>
            <person name="Watanabe M."/>
            <person name="Bogdanovic O."/>
            <person name="Lister R."/>
            <person name="Georgiou G."/>
            <person name="Paranjpe S.S."/>
            <person name="van Kruijsbergen I."/>
            <person name="Shu S."/>
            <person name="Carlson J."/>
            <person name="Kinoshita T."/>
            <person name="Ohta Y."/>
            <person name="Mawaribuchi S."/>
            <person name="Jenkins J."/>
            <person name="Grimwood J."/>
            <person name="Schmutz J."/>
            <person name="Mitros T."/>
            <person name="Mozaffari S.V."/>
            <person name="Suzuki Y."/>
            <person name="Haramoto Y."/>
            <person name="Yamamoto T.S."/>
            <person name="Takagi C."/>
            <person name="Heald R."/>
            <person name="Miller K."/>
            <person name="Haudenschild C."/>
            <person name="Kitzman J."/>
            <person name="Nakayama T."/>
            <person name="Izutsu Y."/>
            <person name="Robert J."/>
            <person name="Fortriede J."/>
            <person name="Burns K."/>
            <person name="Lotay V."/>
            <person name="Karimi K."/>
            <person name="Yasuoka Y."/>
            <person name="Dichmann D.S."/>
            <person name="Flajnik M.F."/>
            <person name="Houston D.W."/>
            <person name="Shendure J."/>
            <person name="DuPasquier L."/>
            <person name="Vize P.D."/>
            <person name="Zorn A.M."/>
            <person name="Ito M."/>
            <person name="Marcotte E.M."/>
            <person name="Wallingford J.B."/>
            <person name="Ito Y."/>
            <person name="Asashima M."/>
            <person name="Ueno N."/>
            <person name="Matsuda Y."/>
            <person name="Veenstra G.J."/>
            <person name="Fujiyama A."/>
            <person name="Harland R.M."/>
            <person name="Taira M."/>
            <person name="Rokhsar D.S."/>
        </authorList>
    </citation>
    <scope>NUCLEOTIDE SEQUENCE [LARGE SCALE GENOMIC DNA]</scope>
    <source>
        <strain evidence="2">J</strain>
    </source>
</reference>
<evidence type="ECO:0000313" key="1">
    <source>
        <dbReference type="EMBL" id="OCT68603.1"/>
    </source>
</evidence>
<accession>A0A974C8Q9</accession>
<name>A0A974C8Q9_XENLA</name>
<gene>
    <name evidence="1" type="ORF">XELAEV_1803989725mg</name>
</gene>
<dbReference type="EMBL" id="CM004480">
    <property type="protein sequence ID" value="OCT68603.1"/>
    <property type="molecule type" value="Genomic_DNA"/>
</dbReference>
<dbReference type="Proteomes" id="UP000694892">
    <property type="component" value="Chromosome 8L"/>
</dbReference>
<feature type="non-terminal residue" evidence="1">
    <location>
        <position position="33"/>
    </location>
</feature>
<sequence length="33" mass="3526">PLDAEKDSPLVTLCYGLCILGRRALGTASHHMS</sequence>
<dbReference type="OMA" id="ELXDTDS"/>